<comment type="function">
    <text evidence="2">Converts GTP to 7,8-dihydroneopterin triphosphate.</text>
</comment>
<evidence type="ECO:0000313" key="4">
    <source>
        <dbReference type="Proteomes" id="UP000182894"/>
    </source>
</evidence>
<feature type="site" description="May be catalytically important" evidence="2">
    <location>
        <position position="167"/>
    </location>
</feature>
<dbReference type="NCBIfam" id="NF010200">
    <property type="entry name" value="PRK13674.1-1"/>
    <property type="match status" value="1"/>
</dbReference>
<dbReference type="Gene3D" id="3.10.270.10">
    <property type="entry name" value="Urate Oxidase"/>
    <property type="match status" value="1"/>
</dbReference>
<name>A0A1G7VPL2_9PSED</name>
<keyword evidence="4" id="KW-1185">Reference proteome</keyword>
<reference evidence="4" key="1">
    <citation type="submission" date="2016-10" db="EMBL/GenBank/DDBJ databases">
        <authorList>
            <person name="Varghese N."/>
            <person name="Submissions S."/>
        </authorList>
    </citation>
    <scope>NUCLEOTIDE SEQUENCE [LARGE SCALE GENOMIC DNA]</scope>
    <source>
        <strain evidence="4">ATCC 700689</strain>
    </source>
</reference>
<dbReference type="EMBL" id="FNCO01000002">
    <property type="protein sequence ID" value="SDG61703.1"/>
    <property type="molecule type" value="Genomic_DNA"/>
</dbReference>
<dbReference type="HAMAP" id="MF_01527_B">
    <property type="entry name" value="GTP_cyclohydrol_B"/>
    <property type="match status" value="1"/>
</dbReference>
<keyword evidence="1 2" id="KW-0378">Hydrolase</keyword>
<sequence length="323" mass="35054">MTPALRESVFSMNSLLPDVACSEVSQALLPLDWVGMQGIDIPLMLDEPGVDVAVHARADLQVNLPVPQIKGIHMSRLYTLLDRFAEHHAVSPASLAALLELMVASHGDCHSSQARLRLSFELLSKRPALVTAGLSGWKSYPVVIDAQWQQGHLMLEVCADVTYSSTCPCSAALSRQLLEQAFRAQFAAGVVDSVEVAEWLRQHGSHATPHSQRSVASVRVRIEQEAEQMGLLSLIDAVEAALGTPVQTAVKRADEQAFARLNGQNLMYVEDAARKIQQSLSLRFPVSSVSVRHLESLHPHDAVASVSNDLAVPLRTVGGGRWA</sequence>
<evidence type="ECO:0000256" key="2">
    <source>
        <dbReference type="HAMAP-Rule" id="MF_01527"/>
    </source>
</evidence>
<comment type="catalytic activity">
    <reaction evidence="2">
        <text>GTP + H2O = 7,8-dihydroneopterin 3'-triphosphate + formate + H(+)</text>
        <dbReference type="Rhea" id="RHEA:17473"/>
        <dbReference type="ChEBI" id="CHEBI:15377"/>
        <dbReference type="ChEBI" id="CHEBI:15378"/>
        <dbReference type="ChEBI" id="CHEBI:15740"/>
        <dbReference type="ChEBI" id="CHEBI:37565"/>
        <dbReference type="ChEBI" id="CHEBI:58462"/>
        <dbReference type="EC" id="3.5.4.16"/>
    </reaction>
</comment>
<evidence type="ECO:0000313" key="3">
    <source>
        <dbReference type="EMBL" id="SDG61703.1"/>
    </source>
</evidence>
<dbReference type="GO" id="GO:0003934">
    <property type="term" value="F:GTP cyclohydrolase I activity"/>
    <property type="evidence" value="ECO:0007669"/>
    <property type="project" value="UniProtKB-UniRule"/>
</dbReference>
<evidence type="ECO:0000256" key="1">
    <source>
        <dbReference type="ARBA" id="ARBA00022801"/>
    </source>
</evidence>
<dbReference type="PANTHER" id="PTHR36445">
    <property type="entry name" value="GTP CYCLOHYDROLASE MPTA"/>
    <property type="match status" value="1"/>
</dbReference>
<proteinExistence type="inferred from homology"/>
<dbReference type="Pfam" id="PF02649">
    <property type="entry name" value="GCHY-1"/>
    <property type="match status" value="1"/>
</dbReference>
<dbReference type="UniPathway" id="UPA00848">
    <property type="reaction ID" value="UER00151"/>
</dbReference>
<dbReference type="STRING" id="89065.SAMN05216605_102572"/>
<comment type="pathway">
    <text evidence="2">Cofactor biosynthesis; 7,8-dihydroneopterin triphosphate biosynthesis; 7,8-dihydroneopterin triphosphate from GTP: step 1/1.</text>
</comment>
<dbReference type="PANTHER" id="PTHR36445:SF1">
    <property type="entry name" value="GTP CYCLOHYDROLASE MPTA"/>
    <property type="match status" value="1"/>
</dbReference>
<accession>A0A1G7VPL2</accession>
<comment type="similarity">
    <text evidence="2">Belongs to the GTP cyclohydrolase IV family.</text>
</comment>
<dbReference type="InterPro" id="IPR003801">
    <property type="entry name" value="GTP_cyclohydrolase_FolE2/MptA"/>
</dbReference>
<dbReference type="AlphaFoldDB" id="A0A1G7VPL2"/>
<dbReference type="Proteomes" id="UP000182894">
    <property type="component" value="Unassembled WGS sequence"/>
</dbReference>
<organism evidence="3 4">
    <name type="scientific">Pseudomonas abietaniphila</name>
    <dbReference type="NCBI Taxonomy" id="89065"/>
    <lineage>
        <taxon>Bacteria</taxon>
        <taxon>Pseudomonadati</taxon>
        <taxon>Pseudomonadota</taxon>
        <taxon>Gammaproteobacteria</taxon>
        <taxon>Pseudomonadales</taxon>
        <taxon>Pseudomonadaceae</taxon>
        <taxon>Pseudomonas</taxon>
    </lineage>
</organism>
<dbReference type="InterPro" id="IPR022838">
    <property type="entry name" value="GTP_cyclohydrolase_FolE2"/>
</dbReference>
<gene>
    <name evidence="2" type="primary">folE2</name>
    <name evidence="3" type="ORF">SAMN05216605_102572</name>
</gene>
<dbReference type="EC" id="3.5.4.16" evidence="2"/>
<protein>
    <recommendedName>
        <fullName evidence="2">GTP cyclohydrolase FolE2</fullName>
        <ecNumber evidence="2">3.5.4.16</ecNumber>
    </recommendedName>
</protein>
<dbReference type="GO" id="GO:0046654">
    <property type="term" value="P:tetrahydrofolate biosynthetic process"/>
    <property type="evidence" value="ECO:0007669"/>
    <property type="project" value="UniProtKB-UniRule"/>
</dbReference>